<dbReference type="EMBL" id="DACTCB010000003">
    <property type="protein sequence ID" value="HAT4307146.1"/>
    <property type="molecule type" value="Genomic_DNA"/>
</dbReference>
<dbReference type="PANTHER" id="PTHR38429">
    <property type="entry name" value="SEPTATION PROTEIN SPOVG-RELATED"/>
    <property type="match status" value="1"/>
</dbReference>
<dbReference type="GO" id="GO:0030435">
    <property type="term" value="P:sporulation resulting in formation of a cellular spore"/>
    <property type="evidence" value="ECO:0007669"/>
    <property type="project" value="InterPro"/>
</dbReference>
<reference evidence="6" key="3">
    <citation type="journal article" date="2018" name="Genome Biol.">
        <title>SKESA: strategic k-mer extension for scrupulous assemblies.</title>
        <authorList>
            <person name="Souvorov A."/>
            <person name="Agarwala R."/>
            <person name="Lipman D.J."/>
        </authorList>
    </citation>
    <scope>NUCLEOTIDE SEQUENCE</scope>
    <source>
        <strain evidence="6">C8</strain>
    </source>
</reference>
<dbReference type="Pfam" id="PF04026">
    <property type="entry name" value="SpoVG"/>
    <property type="match status" value="1"/>
</dbReference>
<reference evidence="7 9" key="2">
    <citation type="submission" date="2016-01" db="EMBL/GenBank/DDBJ databases">
        <authorList>
            <person name="Oliw E.H."/>
        </authorList>
    </citation>
    <scope>NUCLEOTIDE SEQUENCE [LARGE SCALE GENOMIC DNA]</scope>
    <source>
        <strain evidence="7 9">MJR7757A</strain>
    </source>
</reference>
<proteinExistence type="inferred from homology"/>
<dbReference type="SUPFAM" id="SSF160537">
    <property type="entry name" value="SpoVG-like"/>
    <property type="match status" value="1"/>
</dbReference>
<dbReference type="PATRIC" id="fig|1502.174.peg.1156"/>
<keyword evidence="2 4" id="KW-0717">Septation</keyword>
<evidence type="ECO:0000256" key="1">
    <source>
        <dbReference type="ARBA" id="ARBA00022618"/>
    </source>
</evidence>
<dbReference type="OrthoDB" id="9796286at2"/>
<dbReference type="GO" id="GO:0000917">
    <property type="term" value="P:division septum assembly"/>
    <property type="evidence" value="ECO:0007669"/>
    <property type="project" value="UniProtKB-KW"/>
</dbReference>
<reference evidence="6" key="4">
    <citation type="submission" date="2020-07" db="EMBL/GenBank/DDBJ databases">
        <authorList>
            <consortium name="NCBI Pathogen Detection Project"/>
        </authorList>
    </citation>
    <scope>NUCLEOTIDE SEQUENCE</scope>
    <source>
        <strain evidence="6">C8</strain>
    </source>
</reference>
<protein>
    <recommendedName>
        <fullName evidence="4">Putative septation protein SpoVG</fullName>
    </recommendedName>
</protein>
<dbReference type="InterPro" id="IPR036751">
    <property type="entry name" value="SpoVG_sf"/>
</dbReference>
<dbReference type="RefSeq" id="WP_057258181.1">
    <property type="nucleotide sequence ID" value="NZ_CABPRK010000003.1"/>
</dbReference>
<dbReference type="AlphaFoldDB" id="A0A133N8Y8"/>
<dbReference type="Proteomes" id="UP000070260">
    <property type="component" value="Chromosome"/>
</dbReference>
<keyword evidence="3 4" id="KW-0131">Cell cycle</keyword>
<evidence type="ECO:0000256" key="3">
    <source>
        <dbReference type="ARBA" id="ARBA00023306"/>
    </source>
</evidence>
<evidence type="ECO:0000256" key="4">
    <source>
        <dbReference type="HAMAP-Rule" id="MF_00819"/>
    </source>
</evidence>
<name>A0A133N8Y8_CLOPF</name>
<dbReference type="PANTHER" id="PTHR38429:SF1">
    <property type="entry name" value="SEPTATION PROTEIN SPOVG-RELATED"/>
    <property type="match status" value="1"/>
</dbReference>
<evidence type="ECO:0000313" key="8">
    <source>
        <dbReference type="Proteomes" id="UP000070260"/>
    </source>
</evidence>
<evidence type="ECO:0000313" key="5">
    <source>
        <dbReference type="EMBL" id="AMN36978.1"/>
    </source>
</evidence>
<dbReference type="HAMAP" id="MF_00819">
    <property type="entry name" value="SpoVG"/>
    <property type="match status" value="1"/>
</dbReference>
<accession>A0A133N8Y8</accession>
<comment type="function">
    <text evidence="4">Could be involved in septation.</text>
</comment>
<comment type="similarity">
    <text evidence="4">Belongs to the SpoVG family.</text>
</comment>
<dbReference type="Gene3D" id="3.30.1120.40">
    <property type="entry name" value="Stage V sporulation protein G"/>
    <property type="match status" value="1"/>
</dbReference>
<dbReference type="NCBIfam" id="NF009749">
    <property type="entry name" value="PRK13259.1"/>
    <property type="match status" value="1"/>
</dbReference>
<dbReference type="Proteomes" id="UP000859547">
    <property type="component" value="Unassembled WGS sequence"/>
</dbReference>
<organism evidence="7 9">
    <name type="scientific">Clostridium perfringens</name>
    <dbReference type="NCBI Taxonomy" id="1502"/>
    <lineage>
        <taxon>Bacteria</taxon>
        <taxon>Bacillati</taxon>
        <taxon>Bacillota</taxon>
        <taxon>Clostridia</taxon>
        <taxon>Eubacteriales</taxon>
        <taxon>Clostridiaceae</taxon>
        <taxon>Clostridium</taxon>
    </lineage>
</organism>
<dbReference type="EMBL" id="CP010994">
    <property type="protein sequence ID" value="AMN36978.1"/>
    <property type="molecule type" value="Genomic_DNA"/>
</dbReference>
<dbReference type="InterPro" id="IPR007170">
    <property type="entry name" value="SpoVG"/>
</dbReference>
<evidence type="ECO:0000313" key="6">
    <source>
        <dbReference type="EMBL" id="HAT4307146.1"/>
    </source>
</evidence>
<keyword evidence="1 4" id="KW-0132">Cell division</keyword>
<gene>
    <name evidence="4" type="primary">spoVG</name>
    <name evidence="7" type="ORF">HMPREF3222_01141</name>
    <name evidence="6" type="ORF">I9080_000913</name>
    <name evidence="5" type="ORF">JFP838_15000</name>
</gene>
<reference evidence="5 8" key="1">
    <citation type="journal article" date="2016" name="PLoS ONE">
        <title>Plasmid Characterization and Chromosome Analysis of Two netF+ Clostridium perfringens Isolates Associated with Foal and Canine Necrotizing Enteritis.</title>
        <authorList>
            <person name="Mehdizadeh Gohari I."/>
            <person name="Kropinski A.M."/>
            <person name="Weese S.J."/>
            <person name="Parreira V.R."/>
            <person name="Whitehead A.E."/>
            <person name="Boerlin P."/>
            <person name="Prescott J.F."/>
        </authorList>
    </citation>
    <scope>NUCLEOTIDE SEQUENCE [LARGE SCALE GENOMIC DNA]</scope>
    <source>
        <strain evidence="5 8">JP838</strain>
    </source>
</reference>
<evidence type="ECO:0000313" key="9">
    <source>
        <dbReference type="Proteomes" id="UP000070646"/>
    </source>
</evidence>
<dbReference type="EMBL" id="LRPU01000059">
    <property type="protein sequence ID" value="KXA12761.1"/>
    <property type="molecule type" value="Genomic_DNA"/>
</dbReference>
<evidence type="ECO:0000256" key="2">
    <source>
        <dbReference type="ARBA" id="ARBA00023210"/>
    </source>
</evidence>
<evidence type="ECO:0000313" key="7">
    <source>
        <dbReference type="EMBL" id="KXA12761.1"/>
    </source>
</evidence>
<sequence length="90" mass="10313">MNITDVRIRKISAEGKMKAIVSVTFENQFVVHDIKVIEGQNGLFIAMPSRKTPDGEFKDIAHPINTETREQIQKAILDEYEKVKNLEVQE</sequence>
<dbReference type="Proteomes" id="UP000070646">
    <property type="component" value="Unassembled WGS sequence"/>
</dbReference>